<dbReference type="HOGENOM" id="CLU_1948753_0_0_1"/>
<protein>
    <submittedName>
        <fullName evidence="1">Uncharacterized protein</fullName>
    </submittedName>
</protein>
<dbReference type="AlphaFoldDB" id="M5FVJ5"/>
<proteinExistence type="predicted"/>
<dbReference type="EMBL" id="JH795867">
    <property type="protein sequence ID" value="EJU00324.1"/>
    <property type="molecule type" value="Genomic_DNA"/>
</dbReference>
<evidence type="ECO:0000313" key="1">
    <source>
        <dbReference type="EMBL" id="EJU00324.1"/>
    </source>
</evidence>
<dbReference type="RefSeq" id="XP_040627221.1">
    <property type="nucleotide sequence ID" value="XM_040768800.1"/>
</dbReference>
<reference evidence="1 2" key="1">
    <citation type="journal article" date="2012" name="Science">
        <title>The Paleozoic origin of enzymatic lignin decomposition reconstructed from 31 fungal genomes.</title>
        <authorList>
            <person name="Floudas D."/>
            <person name="Binder M."/>
            <person name="Riley R."/>
            <person name="Barry K."/>
            <person name="Blanchette R.A."/>
            <person name="Henrissat B."/>
            <person name="Martinez A.T."/>
            <person name="Otillar R."/>
            <person name="Spatafora J.W."/>
            <person name="Yadav J.S."/>
            <person name="Aerts A."/>
            <person name="Benoit I."/>
            <person name="Boyd A."/>
            <person name="Carlson A."/>
            <person name="Copeland A."/>
            <person name="Coutinho P.M."/>
            <person name="de Vries R.P."/>
            <person name="Ferreira P."/>
            <person name="Findley K."/>
            <person name="Foster B."/>
            <person name="Gaskell J."/>
            <person name="Glotzer D."/>
            <person name="Gorecki P."/>
            <person name="Heitman J."/>
            <person name="Hesse C."/>
            <person name="Hori C."/>
            <person name="Igarashi K."/>
            <person name="Jurgens J.A."/>
            <person name="Kallen N."/>
            <person name="Kersten P."/>
            <person name="Kohler A."/>
            <person name="Kuees U."/>
            <person name="Kumar T.K.A."/>
            <person name="Kuo A."/>
            <person name="LaButti K."/>
            <person name="Larrondo L.F."/>
            <person name="Lindquist E."/>
            <person name="Ling A."/>
            <person name="Lombard V."/>
            <person name="Lucas S."/>
            <person name="Lundell T."/>
            <person name="Martin R."/>
            <person name="McLaughlin D.J."/>
            <person name="Morgenstern I."/>
            <person name="Morin E."/>
            <person name="Murat C."/>
            <person name="Nagy L.G."/>
            <person name="Nolan M."/>
            <person name="Ohm R.A."/>
            <person name="Patyshakuliyeva A."/>
            <person name="Rokas A."/>
            <person name="Ruiz-Duenas F.J."/>
            <person name="Sabat G."/>
            <person name="Salamov A."/>
            <person name="Samejima M."/>
            <person name="Schmutz J."/>
            <person name="Slot J.C."/>
            <person name="St John F."/>
            <person name="Stenlid J."/>
            <person name="Sun H."/>
            <person name="Sun S."/>
            <person name="Syed K."/>
            <person name="Tsang A."/>
            <person name="Wiebenga A."/>
            <person name="Young D."/>
            <person name="Pisabarro A."/>
            <person name="Eastwood D.C."/>
            <person name="Martin F."/>
            <person name="Cullen D."/>
            <person name="Grigoriev I.V."/>
            <person name="Hibbett D.S."/>
        </authorList>
    </citation>
    <scope>NUCLEOTIDE SEQUENCE [LARGE SCALE GENOMIC DNA]</scope>
    <source>
        <strain evidence="1 2">DJM-731 SS1</strain>
    </source>
</reference>
<dbReference type="Proteomes" id="UP000030653">
    <property type="component" value="Unassembled WGS sequence"/>
</dbReference>
<evidence type="ECO:0000313" key="2">
    <source>
        <dbReference type="Proteomes" id="UP000030653"/>
    </source>
</evidence>
<gene>
    <name evidence="1" type="ORF">DACRYDRAFT_109062</name>
</gene>
<dbReference type="GeneID" id="63683862"/>
<keyword evidence="2" id="KW-1185">Reference proteome</keyword>
<accession>M5FVJ5</accession>
<sequence length="129" mass="14871">MSRAIQHPAPPIVLAGYRLKADDWQKWMNWPLGPRRTLFGLTANTQNWLWRYHPRVAMKFRLYVVPLDDKPNSPVDLLFVPLGEEPRVRGVEETAQHRALPRVLNETFFDGVALEWSRVVGAGLEPVEC</sequence>
<name>M5FVJ5_DACPD</name>
<organism evidence="1 2">
    <name type="scientific">Dacryopinax primogenitus (strain DJM 731)</name>
    <name type="common">Brown rot fungus</name>
    <dbReference type="NCBI Taxonomy" id="1858805"/>
    <lineage>
        <taxon>Eukaryota</taxon>
        <taxon>Fungi</taxon>
        <taxon>Dikarya</taxon>
        <taxon>Basidiomycota</taxon>
        <taxon>Agaricomycotina</taxon>
        <taxon>Dacrymycetes</taxon>
        <taxon>Dacrymycetales</taxon>
        <taxon>Dacrymycetaceae</taxon>
        <taxon>Dacryopinax</taxon>
    </lineage>
</organism>